<dbReference type="Gene3D" id="1.10.510.10">
    <property type="entry name" value="Transferase(Phosphotransferase) domain 1"/>
    <property type="match status" value="1"/>
</dbReference>
<comment type="catalytic activity">
    <reaction evidence="9">
        <text>L-threonyl-[protein] + ATP = O-phospho-L-threonyl-[protein] + ADP + H(+)</text>
        <dbReference type="Rhea" id="RHEA:46608"/>
        <dbReference type="Rhea" id="RHEA-COMP:11060"/>
        <dbReference type="Rhea" id="RHEA-COMP:11605"/>
        <dbReference type="ChEBI" id="CHEBI:15378"/>
        <dbReference type="ChEBI" id="CHEBI:30013"/>
        <dbReference type="ChEBI" id="CHEBI:30616"/>
        <dbReference type="ChEBI" id="CHEBI:61977"/>
        <dbReference type="ChEBI" id="CHEBI:456216"/>
        <dbReference type="EC" id="2.7.11.1"/>
    </reaction>
</comment>
<dbReference type="GO" id="GO:0008033">
    <property type="term" value="P:tRNA processing"/>
    <property type="evidence" value="ECO:0007669"/>
    <property type="project" value="UniProtKB-KW"/>
</dbReference>
<dbReference type="FunFam" id="3.30.200.20:FF:000201">
    <property type="entry name" value="TP53-regulating kinase isoform X1"/>
    <property type="match status" value="1"/>
</dbReference>
<evidence type="ECO:0000256" key="11">
    <source>
        <dbReference type="ARBA" id="ARBA00065170"/>
    </source>
</evidence>
<evidence type="ECO:0000256" key="8">
    <source>
        <dbReference type="ARBA" id="ARBA00022840"/>
    </source>
</evidence>
<evidence type="ECO:0000256" key="4">
    <source>
        <dbReference type="ARBA" id="ARBA00022679"/>
    </source>
</evidence>
<evidence type="ECO:0000256" key="10">
    <source>
        <dbReference type="ARBA" id="ARBA00048679"/>
    </source>
</evidence>
<dbReference type="HOGENOM" id="CLU_063953_2_0_2"/>
<evidence type="ECO:0000256" key="2">
    <source>
        <dbReference type="ARBA" id="ARBA00012513"/>
    </source>
</evidence>
<keyword evidence="3 13" id="KW-0723">Serine/threonine-protein kinase</keyword>
<evidence type="ECO:0000259" key="12">
    <source>
        <dbReference type="PROSITE" id="PS50011"/>
    </source>
</evidence>
<feature type="domain" description="Protein kinase" evidence="12">
    <location>
        <begin position="10"/>
        <end position="232"/>
    </location>
</feature>
<reference evidence="13 14" key="1">
    <citation type="journal article" date="2009" name="Proc. Natl. Acad. Sci. U.S.A.">
        <title>Biogeography of the Sulfolobus islandicus pan-genome.</title>
        <authorList>
            <person name="Reno M.L."/>
            <person name="Held N.L."/>
            <person name="Fields C.J."/>
            <person name="Burke P.V."/>
            <person name="Whitaker R.J."/>
        </authorList>
    </citation>
    <scope>NUCLEOTIDE SEQUENCE [LARGE SCALE GENOMIC DNA]</scope>
    <source>
        <strain evidence="14">L.S.2.15 / Lassen #1</strain>
    </source>
</reference>
<evidence type="ECO:0000256" key="5">
    <source>
        <dbReference type="ARBA" id="ARBA00022694"/>
    </source>
</evidence>
<evidence type="ECO:0000313" key="13">
    <source>
        <dbReference type="EMBL" id="ACP35798.1"/>
    </source>
</evidence>
<dbReference type="Pfam" id="PF00069">
    <property type="entry name" value="Pkinase"/>
    <property type="match status" value="1"/>
</dbReference>
<dbReference type="EC" id="2.7.11.1" evidence="2"/>
<dbReference type="PANTHER" id="PTHR12209:SF0">
    <property type="entry name" value="EKC_KEOPS COMPLEX SUBUNIT TP53RK"/>
    <property type="match status" value="1"/>
</dbReference>
<dbReference type="GO" id="GO:0000408">
    <property type="term" value="C:EKC/KEOPS complex"/>
    <property type="evidence" value="ECO:0007669"/>
    <property type="project" value="UniProtKB-ARBA"/>
</dbReference>
<keyword evidence="4" id="KW-0808">Transferase</keyword>
<proteinExistence type="inferred from homology"/>
<keyword evidence="5" id="KW-0819">tRNA processing</keyword>
<dbReference type="OrthoDB" id="31344at2157"/>
<dbReference type="SMR" id="C3MQY5"/>
<dbReference type="Gene3D" id="3.30.200.20">
    <property type="entry name" value="Phosphorylase Kinase, domain 1"/>
    <property type="match status" value="1"/>
</dbReference>
<dbReference type="InterPro" id="IPR022495">
    <property type="entry name" value="Bud32"/>
</dbReference>
<evidence type="ECO:0000256" key="9">
    <source>
        <dbReference type="ARBA" id="ARBA00047899"/>
    </source>
</evidence>
<dbReference type="EMBL" id="CP001399">
    <property type="protein sequence ID" value="ACP35798.1"/>
    <property type="molecule type" value="Genomic_DNA"/>
</dbReference>
<evidence type="ECO:0000256" key="7">
    <source>
        <dbReference type="ARBA" id="ARBA00022777"/>
    </source>
</evidence>
<dbReference type="InterPro" id="IPR011009">
    <property type="entry name" value="Kinase-like_dom_sf"/>
</dbReference>
<keyword evidence="7 13" id="KW-0418">Kinase</keyword>
<evidence type="ECO:0000256" key="1">
    <source>
        <dbReference type="ARBA" id="ARBA00010630"/>
    </source>
</evidence>
<dbReference type="InterPro" id="IPR000719">
    <property type="entry name" value="Prot_kinase_dom"/>
</dbReference>
<dbReference type="AlphaFoldDB" id="C3MQY5"/>
<dbReference type="SUPFAM" id="SSF56112">
    <property type="entry name" value="Protein kinase-like (PK-like)"/>
    <property type="match status" value="1"/>
</dbReference>
<dbReference type="KEGG" id="sis:LS215_1802"/>
<dbReference type="GO" id="GO:0005524">
    <property type="term" value="F:ATP binding"/>
    <property type="evidence" value="ECO:0007669"/>
    <property type="project" value="UniProtKB-KW"/>
</dbReference>
<comment type="similarity">
    <text evidence="1">Belongs to the protein kinase superfamily. BUD32 family.</text>
</comment>
<dbReference type="GO" id="GO:0005829">
    <property type="term" value="C:cytosol"/>
    <property type="evidence" value="ECO:0007669"/>
    <property type="project" value="TreeGrafter"/>
</dbReference>
<evidence type="ECO:0000256" key="3">
    <source>
        <dbReference type="ARBA" id="ARBA00022527"/>
    </source>
</evidence>
<comment type="subunit">
    <text evidence="11">Component of the KEOPS complex that consists of Kae1, Bud32, Cgi121 and Pcc1; the whole complex dimerizes.</text>
</comment>
<dbReference type="NCBIfam" id="TIGR03724">
    <property type="entry name" value="arch_bud32"/>
    <property type="match status" value="1"/>
</dbReference>
<protein>
    <recommendedName>
        <fullName evidence="2">non-specific serine/threonine protein kinase</fullName>
        <ecNumber evidence="2">2.7.11.1</ecNumber>
    </recommendedName>
</protein>
<organism evidence="13 14">
    <name type="scientific">Saccharolobus islandicus (strain L.S.2.15 / Lassen #1)</name>
    <name type="common">Sulfolobus islandicus</name>
    <dbReference type="NCBI Taxonomy" id="429572"/>
    <lineage>
        <taxon>Archaea</taxon>
        <taxon>Thermoproteota</taxon>
        <taxon>Thermoprotei</taxon>
        <taxon>Sulfolobales</taxon>
        <taxon>Sulfolobaceae</taxon>
        <taxon>Saccharolobus</taxon>
    </lineage>
</organism>
<dbReference type="SMART" id="SM00220">
    <property type="entry name" value="S_TKc"/>
    <property type="match status" value="1"/>
</dbReference>
<dbReference type="GeneID" id="15298077"/>
<dbReference type="GO" id="GO:0004674">
    <property type="term" value="F:protein serine/threonine kinase activity"/>
    <property type="evidence" value="ECO:0007669"/>
    <property type="project" value="UniProtKB-KW"/>
</dbReference>
<dbReference type="NCBIfam" id="NF011460">
    <property type="entry name" value="PRK14879.1-1"/>
    <property type="match status" value="1"/>
</dbReference>
<evidence type="ECO:0000256" key="6">
    <source>
        <dbReference type="ARBA" id="ARBA00022741"/>
    </source>
</evidence>
<dbReference type="NCBIfam" id="NF011463">
    <property type="entry name" value="PRK14879.1-4"/>
    <property type="match status" value="1"/>
</dbReference>
<accession>C3MQY5</accession>
<dbReference type="RefSeq" id="WP_012711654.1">
    <property type="nucleotide sequence ID" value="NC_012589.1"/>
</dbReference>
<name>C3MQY5_SACI2</name>
<gene>
    <name evidence="13" type="ordered locus">LS215_1802</name>
</gene>
<keyword evidence="6" id="KW-0547">Nucleotide-binding</keyword>
<sequence length="232" mass="26916">MESRRGRYSLEKLRLIKRGAESNIYEGYFLGIRAIFKQRIKKSYRNPELDHKINYERTILEAKIIYTALKNDVNVPAVLFIDPNNYLLVIEYIEGEIVKDLINTNNSVQPLSKIGERIGELTGKLHSIGIAHGDLTTNNLILSSINNDIFIIDFGLSRRTQDEEDLATDFHIFLRSLESIHSDFKDIIYNSFVEGYRTIMGGKTDEILELVKDIRMRGRYVEERRKNRSGNE</sequence>
<dbReference type="PROSITE" id="PS50011">
    <property type="entry name" value="PROTEIN_KINASE_DOM"/>
    <property type="match status" value="1"/>
</dbReference>
<dbReference type="PANTHER" id="PTHR12209">
    <property type="entry name" value="NON-SPECIFIC SERINE/THREONINE PROTEIN KINASE"/>
    <property type="match status" value="1"/>
</dbReference>
<keyword evidence="8" id="KW-0067">ATP-binding</keyword>
<comment type="catalytic activity">
    <reaction evidence="10">
        <text>L-seryl-[protein] + ATP = O-phospho-L-seryl-[protein] + ADP + H(+)</text>
        <dbReference type="Rhea" id="RHEA:17989"/>
        <dbReference type="Rhea" id="RHEA-COMP:9863"/>
        <dbReference type="Rhea" id="RHEA-COMP:11604"/>
        <dbReference type="ChEBI" id="CHEBI:15378"/>
        <dbReference type="ChEBI" id="CHEBI:29999"/>
        <dbReference type="ChEBI" id="CHEBI:30616"/>
        <dbReference type="ChEBI" id="CHEBI:83421"/>
        <dbReference type="ChEBI" id="CHEBI:456216"/>
        <dbReference type="EC" id="2.7.11.1"/>
    </reaction>
</comment>
<evidence type="ECO:0000313" key="14">
    <source>
        <dbReference type="Proteomes" id="UP000001747"/>
    </source>
</evidence>
<dbReference type="Proteomes" id="UP000001747">
    <property type="component" value="Chromosome"/>
</dbReference>